<sequence length="78" mass="8725">MASNPYVKSLIWLVCSGGVGYGLMLLTEPSEEKLERIKATGGPAHLTNEELKKLQFMQRMREAATGEAPPIYMQKKEK</sequence>
<organism evidence="2 3">
    <name type="scientific">Bactrocera dorsalis</name>
    <name type="common">Oriental fruit fly</name>
    <name type="synonym">Dacus dorsalis</name>
    <dbReference type="NCBI Taxonomy" id="27457"/>
    <lineage>
        <taxon>Eukaryota</taxon>
        <taxon>Metazoa</taxon>
        <taxon>Ecdysozoa</taxon>
        <taxon>Arthropoda</taxon>
        <taxon>Hexapoda</taxon>
        <taxon>Insecta</taxon>
        <taxon>Pterygota</taxon>
        <taxon>Neoptera</taxon>
        <taxon>Endopterygota</taxon>
        <taxon>Diptera</taxon>
        <taxon>Brachycera</taxon>
        <taxon>Muscomorpha</taxon>
        <taxon>Tephritoidea</taxon>
        <taxon>Tephritidae</taxon>
        <taxon>Bactrocera</taxon>
        <taxon>Bactrocera</taxon>
    </lineage>
</organism>
<accession>A0A6I9VTZ1</accession>
<dbReference type="Pfam" id="PF15141">
    <property type="entry name" value="UQCC3"/>
    <property type="match status" value="1"/>
</dbReference>
<keyword evidence="2" id="KW-1185">Reference proteome</keyword>
<dbReference type="GO" id="GO:0005739">
    <property type="term" value="C:mitochondrion"/>
    <property type="evidence" value="ECO:0007669"/>
    <property type="project" value="GOC"/>
</dbReference>
<feature type="transmembrane region" description="Helical" evidence="1">
    <location>
        <begin position="6"/>
        <end position="26"/>
    </location>
</feature>
<dbReference type="AlphaFoldDB" id="A0A6I9VTZ1"/>
<dbReference type="GeneID" id="105234021"/>
<keyword evidence="1" id="KW-0812">Transmembrane</keyword>
<evidence type="ECO:0000313" key="2">
    <source>
        <dbReference type="Proteomes" id="UP001652620"/>
    </source>
</evidence>
<protein>
    <submittedName>
        <fullName evidence="3">Uncharacterized protein LOC105234021</fullName>
    </submittedName>
</protein>
<reference evidence="2" key="1">
    <citation type="submission" date="2025-05" db="UniProtKB">
        <authorList>
            <consortium name="RefSeq"/>
        </authorList>
    </citation>
    <scope>NUCLEOTIDE SEQUENCE [LARGE SCALE GENOMIC DNA]</scope>
</reference>
<gene>
    <name evidence="3" type="primary">LOC105234021</name>
</gene>
<dbReference type="Proteomes" id="UP001652620">
    <property type="component" value="Chromosome 1"/>
</dbReference>
<dbReference type="KEGG" id="bdr:105234021"/>
<name>A0A6I9VTZ1_BACDO</name>
<keyword evidence="1" id="KW-0472">Membrane</keyword>
<dbReference type="RefSeq" id="XP_049311744.1">
    <property type="nucleotide sequence ID" value="XM_049455787.1"/>
</dbReference>
<dbReference type="SMR" id="A0A6I9VTZ1"/>
<reference evidence="3" key="2">
    <citation type="submission" date="2025-08" db="UniProtKB">
        <authorList>
            <consortium name="RefSeq"/>
        </authorList>
    </citation>
    <scope>IDENTIFICATION</scope>
    <source>
        <tissue evidence="3">Adult</tissue>
    </source>
</reference>
<dbReference type="InterPro" id="IPR027896">
    <property type="entry name" value="UQCC3"/>
</dbReference>
<evidence type="ECO:0000256" key="1">
    <source>
        <dbReference type="SAM" id="Phobius"/>
    </source>
</evidence>
<keyword evidence="1" id="KW-1133">Transmembrane helix</keyword>
<proteinExistence type="predicted"/>
<dbReference type="GO" id="GO:0034551">
    <property type="term" value="P:mitochondrial respiratory chain complex III assembly"/>
    <property type="evidence" value="ECO:0007669"/>
    <property type="project" value="InterPro"/>
</dbReference>
<evidence type="ECO:0000313" key="3">
    <source>
        <dbReference type="RefSeq" id="XP_049311744.1"/>
    </source>
</evidence>